<evidence type="ECO:0000313" key="3">
    <source>
        <dbReference type="EMBL" id="CBQ73502.1"/>
    </source>
</evidence>
<dbReference type="AlphaFoldDB" id="E7A1Z5"/>
<dbReference type="Proteomes" id="UP000008867">
    <property type="component" value="Chromosome 7"/>
</dbReference>
<feature type="compositionally biased region" description="Low complexity" evidence="2">
    <location>
        <begin position="395"/>
        <end position="404"/>
    </location>
</feature>
<accession>E7A1Z5</accession>
<keyword evidence="1" id="KW-0175">Coiled coil</keyword>
<evidence type="ECO:0000256" key="2">
    <source>
        <dbReference type="SAM" id="MobiDB-lite"/>
    </source>
</evidence>
<feature type="compositionally biased region" description="Polar residues" evidence="2">
    <location>
        <begin position="195"/>
        <end position="207"/>
    </location>
</feature>
<dbReference type="eggNOG" id="ENOG502SCIX">
    <property type="taxonomic scope" value="Eukaryota"/>
</dbReference>
<reference evidence="3 4" key="1">
    <citation type="journal article" date="2010" name="Science">
        <title>Pathogenicity determinants in smut fungi revealed by genome comparison.</title>
        <authorList>
            <person name="Schirawski J."/>
            <person name="Mannhaupt G."/>
            <person name="Muench K."/>
            <person name="Brefort T."/>
            <person name="Schipper K."/>
            <person name="Doehlemann G."/>
            <person name="Di Stasio M."/>
            <person name="Roessel N."/>
            <person name="Mendoza-Mendoza A."/>
            <person name="Pester D."/>
            <person name="Mueller O."/>
            <person name="Winterberg B."/>
            <person name="Meyer E."/>
            <person name="Ghareeb H."/>
            <person name="Wollenberg T."/>
            <person name="Muensterkoetter M."/>
            <person name="Wong P."/>
            <person name="Walter M."/>
            <person name="Stukenbrock E."/>
            <person name="Gueldener U."/>
            <person name="Kahmann R."/>
        </authorList>
    </citation>
    <scope>NUCLEOTIDE SEQUENCE [LARGE SCALE GENOMIC DNA]</scope>
    <source>
        <strain evidence="4">SRZ2</strain>
    </source>
</reference>
<feature type="compositionally biased region" description="Low complexity" evidence="2">
    <location>
        <begin position="252"/>
        <end position="261"/>
    </location>
</feature>
<feature type="compositionally biased region" description="Polar residues" evidence="2">
    <location>
        <begin position="60"/>
        <end position="90"/>
    </location>
</feature>
<feature type="compositionally biased region" description="Low complexity" evidence="2">
    <location>
        <begin position="94"/>
        <end position="119"/>
    </location>
</feature>
<proteinExistence type="predicted"/>
<gene>
    <name evidence="3" type="ORF">sr14159</name>
</gene>
<evidence type="ECO:0000313" key="4">
    <source>
        <dbReference type="Proteomes" id="UP000008867"/>
    </source>
</evidence>
<feature type="compositionally biased region" description="Polar residues" evidence="2">
    <location>
        <begin position="273"/>
        <end position="291"/>
    </location>
</feature>
<dbReference type="EMBL" id="FQ311472">
    <property type="protein sequence ID" value="CBQ73502.1"/>
    <property type="molecule type" value="Genomic_DNA"/>
</dbReference>
<feature type="compositionally biased region" description="Low complexity" evidence="2">
    <location>
        <begin position="305"/>
        <end position="335"/>
    </location>
</feature>
<protein>
    <submittedName>
        <fullName evidence="3">Uncharacterized protein</fullName>
    </submittedName>
</protein>
<feature type="region of interest" description="Disordered" evidence="2">
    <location>
        <begin position="231"/>
        <end position="338"/>
    </location>
</feature>
<organism evidence="3 4">
    <name type="scientific">Sporisorium reilianum (strain SRZ2)</name>
    <name type="common">Maize head smut fungus</name>
    <dbReference type="NCBI Taxonomy" id="999809"/>
    <lineage>
        <taxon>Eukaryota</taxon>
        <taxon>Fungi</taxon>
        <taxon>Dikarya</taxon>
        <taxon>Basidiomycota</taxon>
        <taxon>Ustilaginomycotina</taxon>
        <taxon>Ustilaginomycetes</taxon>
        <taxon>Ustilaginales</taxon>
        <taxon>Ustilaginaceae</taxon>
        <taxon>Sporisorium</taxon>
    </lineage>
</organism>
<dbReference type="HOGENOM" id="CLU_326021_0_0_1"/>
<feature type="compositionally biased region" description="Polar residues" evidence="2">
    <location>
        <begin position="866"/>
        <end position="884"/>
    </location>
</feature>
<dbReference type="OrthoDB" id="2554541at2759"/>
<dbReference type="VEuPathDB" id="FungiDB:sr14159"/>
<evidence type="ECO:0000256" key="1">
    <source>
        <dbReference type="SAM" id="Coils"/>
    </source>
</evidence>
<feature type="region of interest" description="Disordered" evidence="2">
    <location>
        <begin position="857"/>
        <end position="884"/>
    </location>
</feature>
<feature type="region of interest" description="Disordered" evidence="2">
    <location>
        <begin position="1"/>
        <end position="207"/>
    </location>
</feature>
<name>E7A1Z5_SPORE</name>
<sequence>MSETASQDAAQRKRKRSIQPDDSQDARASNRSSQDVGGVYIDMPQPSSSAMAAYHAAQHPPSSQLDSQFSPPGSIFDESQPQQHEPSSASEYVPSTQAPDQSSSSSSAPVPSADVEAAALRPLPSISTRVFEPYLDDTTGMDLEHAEHRRERQLENSSPVESFSPSEQQQQQPQDAIRPEDIPRIGSWILPPLTAENSNPTAPDYTSQEVLSQIPLAIDYGEPIDPQDVLRELVASQSSPLSARRRREQRRASASPVAAPPIQSTPALAANATDVQRQESQLEPIPSQQQEAPSSTPALPPPAPATAAAADAGEDAAPTATAATSSASDSSSSSAGWSTLPRPEIIELVRRSPHIPAFLKDEIERFVLRAHRSCSAPPKSQSCAQRGSPRRRVLSQSQSQSQSQNDDSETQEDGLLRTKKLWCMDLLVFPASSPTAVVMEGITSQVVVRLTQQTQQSQVSADSFGPKAVAVILLLDTVEATFDVHELDESLARVLRHDRRYSVAFDADGRRWDTASNHSPSSAPGDATDFEGALAHIASLQTRLDTLARENDALRTVNQTLHKELADTQAQHDFVRTLYDRASASASTAQADATAARARIALLESQLAHGLALHSSMLSAAVERWKSRVRKLEAEKTFVEKQRALTDGGEVRRKAALWDQLQAEQEAAERQRVERIRAYDDKQRLRNAGLGPFAPATVDAEDELAALVREAREAGDALPVIVDDPAEGGGRARRSRRSATTAAPLASAAEMAAHVEAATLSSANARHDSRLDVEDQLALFTPSAAQADLDAAPSTALVDIAGKLFSAEGAMSFQPLEHSVREAEAGQADAWAGMGGGSVELPPSYTSESLLLFEASGEASRRAATQGESAESVADSSFQPHTQA</sequence>
<feature type="region of interest" description="Disordered" evidence="2">
    <location>
        <begin position="374"/>
        <end position="412"/>
    </location>
</feature>
<feature type="compositionally biased region" description="Low complexity" evidence="2">
    <location>
        <begin position="155"/>
        <end position="174"/>
    </location>
</feature>
<feature type="compositionally biased region" description="Polar residues" evidence="2">
    <location>
        <begin position="26"/>
        <end position="35"/>
    </location>
</feature>
<feature type="coiled-coil region" evidence="1">
    <location>
        <begin position="537"/>
        <end position="564"/>
    </location>
</feature>
<keyword evidence="4" id="KW-1185">Reference proteome</keyword>
<feature type="compositionally biased region" description="Basic and acidic residues" evidence="2">
    <location>
        <begin position="142"/>
        <end position="154"/>
    </location>
</feature>